<evidence type="ECO:0000313" key="4">
    <source>
        <dbReference type="Proteomes" id="UP000270342"/>
    </source>
</evidence>
<feature type="domain" description="VOC" evidence="2">
    <location>
        <begin position="150"/>
        <end position="265"/>
    </location>
</feature>
<dbReference type="EMBL" id="RBZU01000006">
    <property type="protein sequence ID" value="RKP53523.1"/>
    <property type="molecule type" value="Genomic_DNA"/>
</dbReference>
<dbReference type="GO" id="GO:0051213">
    <property type="term" value="F:dioxygenase activity"/>
    <property type="evidence" value="ECO:0007669"/>
    <property type="project" value="UniProtKB-KW"/>
</dbReference>
<dbReference type="InterPro" id="IPR037523">
    <property type="entry name" value="VOC_core"/>
</dbReference>
<dbReference type="OrthoDB" id="8676366at2"/>
<comment type="caution">
    <text evidence="3">The sequence shown here is derived from an EMBL/GenBank/DDBJ whole genome shotgun (WGS) entry which is preliminary data.</text>
</comment>
<dbReference type="PANTHER" id="PTHR43048:SF3">
    <property type="entry name" value="METHYLMALONYL-COA EPIMERASE, MITOCHONDRIAL"/>
    <property type="match status" value="1"/>
</dbReference>
<keyword evidence="3" id="KW-0223">Dioxygenase</keyword>
<dbReference type="GO" id="GO:0004493">
    <property type="term" value="F:methylmalonyl-CoA epimerase activity"/>
    <property type="evidence" value="ECO:0007669"/>
    <property type="project" value="TreeGrafter"/>
</dbReference>
<organism evidence="3 4">
    <name type="scientific">Pararobbsia silviterrae</name>
    <dbReference type="NCBI Taxonomy" id="1792498"/>
    <lineage>
        <taxon>Bacteria</taxon>
        <taxon>Pseudomonadati</taxon>
        <taxon>Pseudomonadota</taxon>
        <taxon>Betaproteobacteria</taxon>
        <taxon>Burkholderiales</taxon>
        <taxon>Burkholderiaceae</taxon>
        <taxon>Pararobbsia</taxon>
    </lineage>
</organism>
<evidence type="ECO:0000256" key="1">
    <source>
        <dbReference type="ARBA" id="ARBA00022723"/>
    </source>
</evidence>
<dbReference type="GO" id="GO:0046491">
    <property type="term" value="P:L-methylmalonyl-CoA metabolic process"/>
    <property type="evidence" value="ECO:0007669"/>
    <property type="project" value="TreeGrafter"/>
</dbReference>
<dbReference type="RefSeq" id="WP_121087598.1">
    <property type="nucleotide sequence ID" value="NZ_RBZU01000006.1"/>
</dbReference>
<protein>
    <submittedName>
        <fullName evidence="3">Dioxygenase</fullName>
    </submittedName>
</protein>
<sequence length="308" mass="34567">MTIRNIQHFSMAVPDLEVARVFYEDFGLETFYRDGTLVCRCVGRDQDQVILTQGPRKRLSYVSFGTDAASLAAIRARLGQAGVALVDAPPNVPADGIWFRDFDGMLTNIKAADEAPWDTAPRVTFNTLDNRQARKGRTELMDEKPIKPRRMGHVVLFSTDPNRKVAFYNEMFDMRLSDRVAAFLSFLHSPEGSDHHIVAFGKSTTYGLHHVGFDVGTSDEVGAAARQMVNKGYIPGWGPGRHFVGSNTFAYIRDPWNSMHEFFSDMDYIGAGESWDAQDWVQLGTRSIWGDAEPLDFGKNFETPELGR</sequence>
<keyword evidence="3" id="KW-0560">Oxidoreductase</keyword>
<dbReference type="SUPFAM" id="SSF54593">
    <property type="entry name" value="Glyoxalase/Bleomycin resistance protein/Dihydroxybiphenyl dioxygenase"/>
    <property type="match status" value="1"/>
</dbReference>
<dbReference type="InterPro" id="IPR029068">
    <property type="entry name" value="Glyas_Bleomycin-R_OHBP_Dase"/>
</dbReference>
<accession>A0A494XUY8</accession>
<dbReference type="PANTHER" id="PTHR43048">
    <property type="entry name" value="METHYLMALONYL-COA EPIMERASE"/>
    <property type="match status" value="1"/>
</dbReference>
<reference evidence="3 4" key="1">
    <citation type="submission" date="2018-10" db="EMBL/GenBank/DDBJ databases">
        <title>Robbsia sp. DHC34, isolated from soil.</title>
        <authorList>
            <person name="Gao Z.-H."/>
            <person name="Qiu L.-H."/>
        </authorList>
    </citation>
    <scope>NUCLEOTIDE SEQUENCE [LARGE SCALE GENOMIC DNA]</scope>
    <source>
        <strain evidence="3 4">DHC34</strain>
    </source>
</reference>
<dbReference type="Proteomes" id="UP000270342">
    <property type="component" value="Unassembled WGS sequence"/>
</dbReference>
<evidence type="ECO:0000313" key="3">
    <source>
        <dbReference type="EMBL" id="RKP53523.1"/>
    </source>
</evidence>
<dbReference type="GO" id="GO:0046872">
    <property type="term" value="F:metal ion binding"/>
    <property type="evidence" value="ECO:0007669"/>
    <property type="project" value="UniProtKB-KW"/>
</dbReference>
<feature type="domain" description="VOC" evidence="2">
    <location>
        <begin position="5"/>
        <end position="112"/>
    </location>
</feature>
<dbReference type="Pfam" id="PF00903">
    <property type="entry name" value="Glyoxalase"/>
    <property type="match status" value="1"/>
</dbReference>
<dbReference type="Gene3D" id="3.10.180.10">
    <property type="entry name" value="2,3-Dihydroxybiphenyl 1,2-Dioxygenase, domain 1"/>
    <property type="match status" value="2"/>
</dbReference>
<dbReference type="InterPro" id="IPR051785">
    <property type="entry name" value="MMCE/EMCE_epimerase"/>
</dbReference>
<name>A0A494XUY8_9BURK</name>
<dbReference type="PROSITE" id="PS51819">
    <property type="entry name" value="VOC"/>
    <property type="match status" value="2"/>
</dbReference>
<gene>
    <name evidence="3" type="ORF">D7S86_14640</name>
</gene>
<keyword evidence="4" id="KW-1185">Reference proteome</keyword>
<dbReference type="AlphaFoldDB" id="A0A494XUY8"/>
<keyword evidence="1" id="KW-0479">Metal-binding</keyword>
<proteinExistence type="predicted"/>
<evidence type="ECO:0000259" key="2">
    <source>
        <dbReference type="PROSITE" id="PS51819"/>
    </source>
</evidence>
<dbReference type="InterPro" id="IPR004360">
    <property type="entry name" value="Glyas_Fos-R_dOase_dom"/>
</dbReference>